<proteinExistence type="predicted"/>
<dbReference type="EMBL" id="AXCJ01000008">
    <property type="protein sequence ID" value="ETO91225.1"/>
    <property type="molecule type" value="Genomic_DNA"/>
</dbReference>
<dbReference type="AlphaFoldDB" id="W2UZG1"/>
<gene>
    <name evidence="1" type="ORF">P857_716</name>
</gene>
<protein>
    <submittedName>
        <fullName evidence="1">Uncharacterized protein</fullName>
    </submittedName>
</protein>
<evidence type="ECO:0000313" key="1">
    <source>
        <dbReference type="EMBL" id="ETO91225.1"/>
    </source>
</evidence>
<evidence type="ECO:0000313" key="2">
    <source>
        <dbReference type="Proteomes" id="UP000018951"/>
    </source>
</evidence>
<organism evidence="1 2">
    <name type="scientific">Candidatus Xenolissoclinum pacificiensis L6</name>
    <dbReference type="NCBI Taxonomy" id="1401685"/>
    <lineage>
        <taxon>Bacteria</taxon>
        <taxon>Pseudomonadati</taxon>
        <taxon>Pseudomonadota</taxon>
        <taxon>Alphaproteobacteria</taxon>
        <taxon>Rickettsiales</taxon>
        <taxon>Anaplasmataceae</taxon>
        <taxon>Candidatus Xenolissoclinum</taxon>
    </lineage>
</organism>
<accession>W2UZG1</accession>
<reference evidence="1 2" key="1">
    <citation type="journal article" date="2013" name="PLoS ONE">
        <title>Bacterial endosymbiosis in a chordate host: long-term co-evolution and conservation of secondary metabolism.</title>
        <authorList>
            <person name="Kwan J.C."/>
            <person name="Schmidt E.W."/>
        </authorList>
    </citation>
    <scope>NUCLEOTIDE SEQUENCE [LARGE SCALE GENOMIC DNA]</scope>
    <source>
        <strain evidence="2">L6</strain>
    </source>
</reference>
<keyword evidence="2" id="KW-1185">Reference proteome</keyword>
<name>W2UZG1_9RICK</name>
<sequence length="57" mass="6879">MAKSIQVLYQMEEQRHPVFKGTAYWTDLQEVMIDSTIVRVTCLYSRLWQGRSRMRKI</sequence>
<dbReference type="Proteomes" id="UP000018951">
    <property type="component" value="Unassembled WGS sequence"/>
</dbReference>
<comment type="caution">
    <text evidence="1">The sequence shown here is derived from an EMBL/GenBank/DDBJ whole genome shotgun (WGS) entry which is preliminary data.</text>
</comment>